<dbReference type="InterPro" id="IPR052985">
    <property type="entry name" value="CoA-trans_III_biosynth/detox"/>
</dbReference>
<comment type="caution">
    <text evidence="1">The sequence shown here is derived from an EMBL/GenBank/DDBJ whole genome shotgun (WGS) entry which is preliminary data.</text>
</comment>
<reference evidence="1" key="1">
    <citation type="submission" date="2023-03" db="EMBL/GenBank/DDBJ databases">
        <title>Massive genome expansion in bonnet fungi (Mycena s.s.) driven by repeated elements and novel gene families across ecological guilds.</title>
        <authorList>
            <consortium name="Lawrence Berkeley National Laboratory"/>
            <person name="Harder C.B."/>
            <person name="Miyauchi S."/>
            <person name="Viragh M."/>
            <person name="Kuo A."/>
            <person name="Thoen E."/>
            <person name="Andreopoulos B."/>
            <person name="Lu D."/>
            <person name="Skrede I."/>
            <person name="Drula E."/>
            <person name="Henrissat B."/>
            <person name="Morin E."/>
            <person name="Kohler A."/>
            <person name="Barry K."/>
            <person name="LaButti K."/>
            <person name="Morin E."/>
            <person name="Salamov A."/>
            <person name="Lipzen A."/>
            <person name="Mereny Z."/>
            <person name="Hegedus B."/>
            <person name="Baldrian P."/>
            <person name="Stursova M."/>
            <person name="Weitz H."/>
            <person name="Taylor A."/>
            <person name="Grigoriev I.V."/>
            <person name="Nagy L.G."/>
            <person name="Martin F."/>
            <person name="Kauserud H."/>
        </authorList>
    </citation>
    <scope>NUCLEOTIDE SEQUENCE</scope>
    <source>
        <strain evidence="1">CBHHK067</strain>
    </source>
</reference>
<keyword evidence="2" id="KW-1185">Reference proteome</keyword>
<dbReference type="Proteomes" id="UP001221757">
    <property type="component" value="Unassembled WGS sequence"/>
</dbReference>
<evidence type="ECO:0000313" key="2">
    <source>
        <dbReference type="Proteomes" id="UP001221757"/>
    </source>
</evidence>
<organism evidence="1 2">
    <name type="scientific">Mycena rosella</name>
    <name type="common">Pink bonnet</name>
    <name type="synonym">Agaricus rosellus</name>
    <dbReference type="NCBI Taxonomy" id="1033263"/>
    <lineage>
        <taxon>Eukaryota</taxon>
        <taxon>Fungi</taxon>
        <taxon>Dikarya</taxon>
        <taxon>Basidiomycota</taxon>
        <taxon>Agaricomycotina</taxon>
        <taxon>Agaricomycetes</taxon>
        <taxon>Agaricomycetidae</taxon>
        <taxon>Agaricales</taxon>
        <taxon>Marasmiineae</taxon>
        <taxon>Mycenaceae</taxon>
        <taxon>Mycena</taxon>
    </lineage>
</organism>
<accession>A0AAD7GSL8</accession>
<dbReference type="PANTHER" id="PTHR48229">
    <property type="entry name" value="CAIB/BAIF FAMILY ENZYME (AFU_ORTHOLOGUE AFUA_1G05360)-RELATED"/>
    <property type="match status" value="1"/>
</dbReference>
<name>A0AAD7GSL8_MYCRO</name>
<dbReference type="EMBL" id="JARKIE010000010">
    <property type="protein sequence ID" value="KAJ7704299.1"/>
    <property type="molecule type" value="Genomic_DNA"/>
</dbReference>
<sequence length="169" mass="18527">MGLENGEAVIPLFPTADYCCGLSGSSGVLQALIERNEKGGSYVVDLLNYFNSWLAESCGEYPADVWAKIKKLHDNPVFLPHQNLLGISICCIQLLMKNAPGRVIRPNWLEDRQSDATGARVRTVKLIAEWDDNLDGSQGVQPGFNVGTRGNGVDVARWPEDLLQEVVAE</sequence>
<proteinExistence type="predicted"/>
<evidence type="ECO:0000313" key="1">
    <source>
        <dbReference type="EMBL" id="KAJ7704299.1"/>
    </source>
</evidence>
<dbReference type="PANTHER" id="PTHR48229:SF2">
    <property type="entry name" value="CAIB_BAIF FAMILY PROTEIN"/>
    <property type="match status" value="1"/>
</dbReference>
<dbReference type="SUPFAM" id="SSF89796">
    <property type="entry name" value="CoA-transferase family III (CaiB/BaiF)"/>
    <property type="match status" value="1"/>
</dbReference>
<dbReference type="AlphaFoldDB" id="A0AAD7GSL8"/>
<protein>
    <submittedName>
        <fullName evidence="1">Uncharacterized protein</fullName>
    </submittedName>
</protein>
<dbReference type="InterPro" id="IPR023606">
    <property type="entry name" value="CoA-Trfase_III_dom_1_sf"/>
</dbReference>
<gene>
    <name evidence="1" type="ORF">B0H17DRAFT_7523</name>
</gene>